<dbReference type="GO" id="GO:0006139">
    <property type="term" value="P:nucleobase-containing compound metabolic process"/>
    <property type="evidence" value="ECO:0007669"/>
    <property type="project" value="InterPro"/>
</dbReference>
<dbReference type="InterPro" id="IPR036397">
    <property type="entry name" value="RNaseH_sf"/>
</dbReference>
<accession>A0A834VB68</accession>
<protein>
    <recommendedName>
        <fullName evidence="2">3'-5' exonuclease domain-containing protein</fullName>
    </recommendedName>
</protein>
<organism evidence="3">
    <name type="scientific">Sarcoptes scabiei</name>
    <name type="common">Itch mite</name>
    <name type="synonym">Acarus scabiei</name>
    <dbReference type="NCBI Taxonomy" id="52283"/>
    <lineage>
        <taxon>Eukaryota</taxon>
        <taxon>Metazoa</taxon>
        <taxon>Ecdysozoa</taxon>
        <taxon>Arthropoda</taxon>
        <taxon>Chelicerata</taxon>
        <taxon>Arachnida</taxon>
        <taxon>Acari</taxon>
        <taxon>Acariformes</taxon>
        <taxon>Sarcoptiformes</taxon>
        <taxon>Astigmata</taxon>
        <taxon>Psoroptidia</taxon>
        <taxon>Sarcoptoidea</taxon>
        <taxon>Sarcoptidae</taxon>
        <taxon>Sarcoptinae</taxon>
        <taxon>Sarcoptes</taxon>
    </lineage>
</organism>
<evidence type="ECO:0000259" key="2">
    <source>
        <dbReference type="Pfam" id="PF01612"/>
    </source>
</evidence>
<keyword evidence="5" id="KW-1185">Reference proteome</keyword>
<keyword evidence="1" id="KW-1133">Transmembrane helix</keyword>
<feature type="domain" description="3'-5' exonuclease" evidence="2">
    <location>
        <begin position="413"/>
        <end position="573"/>
    </location>
</feature>
<dbReference type="Proteomes" id="UP000070412">
    <property type="component" value="Unassembled WGS sequence"/>
</dbReference>
<dbReference type="EMBL" id="WVUK01000061">
    <property type="protein sequence ID" value="KAF7491082.1"/>
    <property type="molecule type" value="Genomic_DNA"/>
</dbReference>
<dbReference type="AlphaFoldDB" id="A0A834VB68"/>
<dbReference type="PANTHER" id="PTHR47765">
    <property type="entry name" value="3'-5' EXONUCLEASE DOMAIN-CONTAINING PROTEIN"/>
    <property type="match status" value="1"/>
</dbReference>
<reference evidence="3" key="2">
    <citation type="submission" date="2020-01" db="EMBL/GenBank/DDBJ databases">
        <authorList>
            <person name="Korhonen P.K.K."/>
            <person name="Guangxu M.G."/>
            <person name="Wang T.W."/>
            <person name="Stroehlein A.J.S."/>
            <person name="Young N.D."/>
            <person name="Ang C.-S.A."/>
            <person name="Fernando D.W.F."/>
            <person name="Lu H.L."/>
            <person name="Taylor S.T."/>
            <person name="Ehtesham M.E.M."/>
            <person name="Najaraj S.H.N."/>
            <person name="Harsha G.H.G."/>
            <person name="Madugundu A.M."/>
            <person name="Renuse S.R."/>
            <person name="Holt D.H."/>
            <person name="Pandey A.P."/>
            <person name="Papenfuss A.P."/>
            <person name="Gasser R.B.G."/>
            <person name="Fischer K.F."/>
        </authorList>
    </citation>
    <scope>NUCLEOTIDE SEQUENCE</scope>
    <source>
        <strain evidence="3">SSS_KF_BRIS2020</strain>
    </source>
</reference>
<evidence type="ECO:0000313" key="3">
    <source>
        <dbReference type="EMBL" id="KAF7491082.1"/>
    </source>
</evidence>
<dbReference type="Pfam" id="PF01612">
    <property type="entry name" value="DNA_pol_A_exo1"/>
    <property type="match status" value="1"/>
</dbReference>
<evidence type="ECO:0000256" key="1">
    <source>
        <dbReference type="SAM" id="Phobius"/>
    </source>
</evidence>
<reference evidence="4" key="3">
    <citation type="submission" date="2022-06" db="UniProtKB">
        <authorList>
            <consortium name="EnsemblMetazoa"/>
        </authorList>
    </citation>
    <scope>IDENTIFICATION</scope>
</reference>
<evidence type="ECO:0000313" key="4">
    <source>
        <dbReference type="EnsemblMetazoa" id="KAF7491082.1"/>
    </source>
</evidence>
<reference evidence="5" key="1">
    <citation type="journal article" date="2020" name="PLoS Negl. Trop. Dis.">
        <title>High-quality nuclear genome for Sarcoptes scabiei-A critical resource for a neglected parasite.</title>
        <authorList>
            <person name="Korhonen P.K."/>
            <person name="Gasser R.B."/>
            <person name="Ma G."/>
            <person name="Wang T."/>
            <person name="Stroehlein A.J."/>
            <person name="Young N.D."/>
            <person name="Ang C.S."/>
            <person name="Fernando D.D."/>
            <person name="Lu H.C."/>
            <person name="Taylor S."/>
            <person name="Reynolds S.L."/>
            <person name="Mofiz E."/>
            <person name="Najaraj S.H."/>
            <person name="Gowda H."/>
            <person name="Madugundu A."/>
            <person name="Renuse S."/>
            <person name="Holt D."/>
            <person name="Pandey A."/>
            <person name="Papenfuss A.T."/>
            <person name="Fischer K."/>
        </authorList>
    </citation>
    <scope>NUCLEOTIDE SEQUENCE [LARGE SCALE GENOMIC DNA]</scope>
</reference>
<gene>
    <name evidence="3" type="ORF">SSS_6441</name>
</gene>
<keyword evidence="1" id="KW-0812">Transmembrane</keyword>
<dbReference type="SUPFAM" id="SSF53098">
    <property type="entry name" value="Ribonuclease H-like"/>
    <property type="match status" value="1"/>
</dbReference>
<dbReference type="PANTHER" id="PTHR47765:SF2">
    <property type="entry name" value="EXONUCLEASE MUT-7 HOMOLOG"/>
    <property type="match status" value="1"/>
</dbReference>
<dbReference type="InterPro" id="IPR002562">
    <property type="entry name" value="3'-5'_exonuclease_dom"/>
</dbReference>
<dbReference type="InterPro" id="IPR012337">
    <property type="entry name" value="RNaseH-like_sf"/>
</dbReference>
<evidence type="ECO:0000313" key="5">
    <source>
        <dbReference type="Proteomes" id="UP000070412"/>
    </source>
</evidence>
<keyword evidence="1" id="KW-0472">Membrane</keyword>
<dbReference type="Gene3D" id="3.30.420.10">
    <property type="entry name" value="Ribonuclease H-like superfamily/Ribonuclease H"/>
    <property type="match status" value="1"/>
</dbReference>
<sequence length="593" mass="70486">MNFKSFHDIIIANRNEMIAVLCIVTFAFLFKFTINALRKGLGGPKKFKLIDPSVYDGHRIQIRLNQLTVTHLSFNLLVEKYLSLCDSLNDIIEVFFYSLENLIDQWQINELMQAYISTLPNIFFFPENSQSNIYDLEMLSRVHQTIFDHFLGQQKINLNSLFLIFPSFSWIIKRPLMYSYLSTKLSQSTIPADVDKLYCLIDQIPFDNFNFFSRAELLICLVLKSQNALKIIKEHHMINIDKYSALLEYFARTIDNMLRDNFSLVTLLHSFLIDGNLENINKYRKKIMLFLKNFVAETHSIYPRMSIISHIPNYVFFHDFRSLKFIINEFKLNRNREAFYELAKKILDNTPELKEYLRESISSEDYIDFLLFKRLEKIQRVYMKKLEQSYRYSLKHFSFDMKYYLNKNLSIIFVADINQIDVMMNELSKHSLIAFDTESLPIFPYLKNEISILQISVERICWIVDLHQKSPLYYSRVKNLLQTLDESYVRILGFDFGNDILGLKNTLNFQERSRKKQNRELDVRGLSALVYVMFGYELDKKERISDWNRRPLRDSQLLYAAFDASCLIHIYRKSKEIIRNFDIEIIELSGIYL</sequence>
<dbReference type="EnsemblMetazoa" id="SSS_6441s_mrna">
    <property type="protein sequence ID" value="KAF7491082.1"/>
    <property type="gene ID" value="SSS_6441"/>
</dbReference>
<dbReference type="GO" id="GO:0003676">
    <property type="term" value="F:nucleic acid binding"/>
    <property type="evidence" value="ECO:0007669"/>
    <property type="project" value="InterPro"/>
</dbReference>
<dbReference type="InterPro" id="IPR052408">
    <property type="entry name" value="Exonuclease_MUT-7-like"/>
</dbReference>
<dbReference type="OrthoDB" id="18193at2759"/>
<name>A0A834VB68_SARSC</name>
<feature type="transmembrane region" description="Helical" evidence="1">
    <location>
        <begin position="17"/>
        <end position="37"/>
    </location>
</feature>
<dbReference type="GO" id="GO:0008408">
    <property type="term" value="F:3'-5' exonuclease activity"/>
    <property type="evidence" value="ECO:0007669"/>
    <property type="project" value="InterPro"/>
</dbReference>
<proteinExistence type="predicted"/>